<evidence type="ECO:0000313" key="2">
    <source>
        <dbReference type="Proteomes" id="UP000239322"/>
    </source>
</evidence>
<dbReference type="OrthoDB" id="5141542at2"/>
<gene>
    <name evidence="1" type="ORF">C6N75_09650</name>
</gene>
<sequence length="339" mass="37601">MSRETLDWLSSNTLIGFTEKRGPAWHHRAGDDNHYPGPIPVELVERRLFDWEAEERELFTATHNPGSGESAFRAVLGSKAIVRSDTGSVLGIFKDGYQPHQYREWLLSNVATILDDDLQIGSAGLLRGGAIAWVSVEVAENRSMAGGIVFRPFLMATTSFDGSLATTYKRGVTNVVCDNTMNAFLREAGETFRVRHSAKSLTKLARARDALGIVFDTGDAFEREVEHLLSVKVDDATWGRIVDELMPMPDNLTTRAGKVAAAHATKKRDAVQQLYHHDLRVAPWAGTGWGAWQAFNTWGQHEKQVRGATRQERNMLRTATGDIEKEDVATVERILSLAA</sequence>
<dbReference type="InterPro" id="IPR017686">
    <property type="entry name" value="Phg/plasmid-like_prot"/>
</dbReference>
<dbReference type="EMBL" id="PVLV01000121">
    <property type="protein sequence ID" value="PRH79339.1"/>
    <property type="molecule type" value="Genomic_DNA"/>
</dbReference>
<dbReference type="Proteomes" id="UP000239322">
    <property type="component" value="Unassembled WGS sequence"/>
</dbReference>
<proteinExistence type="predicted"/>
<organism evidence="1 2">
    <name type="scientific">Streptomyces solincola</name>
    <dbReference type="NCBI Taxonomy" id="2100817"/>
    <lineage>
        <taxon>Bacteria</taxon>
        <taxon>Bacillati</taxon>
        <taxon>Actinomycetota</taxon>
        <taxon>Actinomycetes</taxon>
        <taxon>Kitasatosporales</taxon>
        <taxon>Streptomycetaceae</taxon>
        <taxon>Streptomyces</taxon>
    </lineage>
</organism>
<comment type="caution">
    <text evidence="1">The sequence shown here is derived from an EMBL/GenBank/DDBJ whole genome shotgun (WGS) entry which is preliminary data.</text>
</comment>
<dbReference type="InterPro" id="IPR026325">
    <property type="entry name" value="DUF932"/>
</dbReference>
<dbReference type="NCBIfam" id="TIGR03299">
    <property type="entry name" value="LGT_TIGR03299"/>
    <property type="match status" value="1"/>
</dbReference>
<name>A0A2S9PY52_9ACTN</name>
<evidence type="ECO:0008006" key="3">
    <source>
        <dbReference type="Google" id="ProtNLM"/>
    </source>
</evidence>
<protein>
    <recommendedName>
        <fullName evidence="3">DUF932 domain-containing protein</fullName>
    </recommendedName>
</protein>
<evidence type="ECO:0000313" key="1">
    <source>
        <dbReference type="EMBL" id="PRH79339.1"/>
    </source>
</evidence>
<accession>A0A2S9PY52</accession>
<dbReference type="RefSeq" id="WP_105868455.1">
    <property type="nucleotide sequence ID" value="NZ_PVLV01000121.1"/>
</dbReference>
<keyword evidence="2" id="KW-1185">Reference proteome</keyword>
<reference evidence="1 2" key="1">
    <citation type="submission" date="2018-03" db="EMBL/GenBank/DDBJ databases">
        <title>Novel Streptomyces sp. from soil.</title>
        <authorList>
            <person name="Tan G.Y.A."/>
            <person name="Lee Z.Y."/>
        </authorList>
    </citation>
    <scope>NUCLEOTIDE SEQUENCE [LARGE SCALE GENOMIC DNA]</scope>
    <source>
        <strain evidence="1 2">ST5x</strain>
    </source>
</reference>
<dbReference type="AlphaFoldDB" id="A0A2S9PY52"/>
<dbReference type="Pfam" id="PF06067">
    <property type="entry name" value="DUF932"/>
    <property type="match status" value="1"/>
</dbReference>